<organism evidence="2 4">
    <name type="scientific">Yarrowia lipolytica</name>
    <name type="common">Candida lipolytica</name>
    <dbReference type="NCBI Taxonomy" id="4952"/>
    <lineage>
        <taxon>Eukaryota</taxon>
        <taxon>Fungi</taxon>
        <taxon>Dikarya</taxon>
        <taxon>Ascomycota</taxon>
        <taxon>Saccharomycotina</taxon>
        <taxon>Dipodascomycetes</taxon>
        <taxon>Dipodascales</taxon>
        <taxon>Dipodascales incertae sedis</taxon>
        <taxon>Yarrowia</taxon>
    </lineage>
</organism>
<dbReference type="EMBL" id="CP017557">
    <property type="protein sequence ID" value="AOW05330.1"/>
    <property type="molecule type" value="Genomic_DNA"/>
</dbReference>
<dbReference type="KEGG" id="yli:2912838"/>
<accession>A0A1D8NI99</accession>
<feature type="signal peptide" evidence="1">
    <location>
        <begin position="1"/>
        <end position="34"/>
    </location>
</feature>
<feature type="chain" id="PRO_5036017828" evidence="1">
    <location>
        <begin position="35"/>
        <end position="191"/>
    </location>
</feature>
<proteinExistence type="predicted"/>
<dbReference type="EMBL" id="KZ858962">
    <property type="protein sequence ID" value="RDW27495.1"/>
    <property type="molecule type" value="Genomic_DNA"/>
</dbReference>
<reference evidence="3 5" key="2">
    <citation type="submission" date="2018-07" db="EMBL/GenBank/DDBJ databases">
        <title>Draft Genome Assemblies for Five Robust Yarrowia lipolytica Strains Exhibiting High Lipid Production and Pentose Sugar Utilization and Sugar Alcohol Secretion from Undetoxified Lignocellulosic Biomass Hydrolysates.</title>
        <authorList>
            <consortium name="DOE Joint Genome Institute"/>
            <person name="Walker C."/>
            <person name="Ryu S."/>
            <person name="Na H."/>
            <person name="Zane M."/>
            <person name="LaButti K."/>
            <person name="Lipzen A."/>
            <person name="Haridas S."/>
            <person name="Barry K."/>
            <person name="Grigoriev I.V."/>
            <person name="Quarterman J."/>
            <person name="Slininger P."/>
            <person name="Dien B."/>
            <person name="Trinh C.T."/>
        </authorList>
    </citation>
    <scope>NUCLEOTIDE SEQUENCE [LARGE SCALE GENOMIC DNA]</scope>
    <source>
        <strain evidence="3 5">YB392</strain>
    </source>
</reference>
<name>A0A1D8NI99_YARLL</name>
<evidence type="ECO:0000256" key="1">
    <source>
        <dbReference type="SAM" id="SignalP"/>
    </source>
</evidence>
<dbReference type="GeneID" id="2912838"/>
<dbReference type="Proteomes" id="UP000182444">
    <property type="component" value="Chromosome 1E"/>
</dbReference>
<evidence type="ECO:0000313" key="5">
    <source>
        <dbReference type="Proteomes" id="UP000256601"/>
    </source>
</evidence>
<dbReference type="Proteomes" id="UP000256601">
    <property type="component" value="Unassembled WGS sequence"/>
</dbReference>
<evidence type="ECO:0000313" key="3">
    <source>
        <dbReference type="EMBL" id="RDW27495.1"/>
    </source>
</evidence>
<gene>
    <name evidence="3" type="ORF">B0I71DRAFT_115297</name>
    <name evidence="2" type="ORF">YALI1_E15502g</name>
</gene>
<keyword evidence="1" id="KW-0732">Signal</keyword>
<protein>
    <submittedName>
        <fullName evidence="2">Uncharacterized protein</fullName>
    </submittedName>
</protein>
<dbReference type="VEuPathDB" id="FungiDB:YALI0_E12529g"/>
<evidence type="ECO:0000313" key="2">
    <source>
        <dbReference type="EMBL" id="AOW05330.1"/>
    </source>
</evidence>
<evidence type="ECO:0000313" key="4">
    <source>
        <dbReference type="Proteomes" id="UP000182444"/>
    </source>
</evidence>
<reference evidence="2 4" key="1">
    <citation type="journal article" date="2016" name="PLoS ONE">
        <title>Sequence Assembly of Yarrowia lipolytica Strain W29/CLIB89 Shows Transposable Element Diversity.</title>
        <authorList>
            <person name="Magnan C."/>
            <person name="Yu J."/>
            <person name="Chang I."/>
            <person name="Jahn E."/>
            <person name="Kanomata Y."/>
            <person name="Wu J."/>
            <person name="Zeller M."/>
            <person name="Oakes M."/>
            <person name="Baldi P."/>
            <person name="Sandmeyer S."/>
        </authorList>
    </citation>
    <scope>NUCLEOTIDE SEQUENCE [LARGE SCALE GENOMIC DNA]</scope>
    <source>
        <strain evidence="2">CLIB89</strain>
        <strain evidence="4">CLIB89(W29)</strain>
    </source>
</reference>
<dbReference type="AlphaFoldDB" id="A0A1D8NI99"/>
<sequence length="191" mass="22009">MILDYTKIISELLLTNMKLNVAFALFALTAPVTAQRGGWGGNHNRPDNSGPNYPESKGYQYELKAFAPGTRLHNQPVEIKGKTMELDDKYKRPDFTVEYHNSNVNINERGWRKQRKHIEVDGQGKLTAEDGWGRPFVYNYWEFTGNQETVMPFTWNGVNQFYTCRGGPIYAQQGSPKCRNPQYFQLIGYRS</sequence>
<dbReference type="VEuPathDB" id="FungiDB:YALI1_E15502g"/>